<dbReference type="AlphaFoldDB" id="A0A1L8RFT6"/>
<keyword evidence="3" id="KW-1185">Reference proteome</keyword>
<evidence type="ECO:0000256" key="1">
    <source>
        <dbReference type="SAM" id="Phobius"/>
    </source>
</evidence>
<feature type="transmembrane region" description="Helical" evidence="1">
    <location>
        <begin position="32"/>
        <end position="51"/>
    </location>
</feature>
<protein>
    <recommendedName>
        <fullName evidence="4">Niacin transporter NiaX</fullName>
    </recommendedName>
</protein>
<comment type="caution">
    <text evidence="2">The sequence shown here is derived from an EMBL/GenBank/DDBJ whole genome shotgun (WGS) entry which is preliminary data.</text>
</comment>
<feature type="transmembrane region" description="Helical" evidence="1">
    <location>
        <begin position="167"/>
        <end position="186"/>
    </location>
</feature>
<reference evidence="2 3" key="1">
    <citation type="submission" date="2014-12" db="EMBL/GenBank/DDBJ databases">
        <title>Draft genome sequences of 29 type strains of Enterococci.</title>
        <authorList>
            <person name="Zhong Z."/>
            <person name="Sun Z."/>
            <person name="Liu W."/>
            <person name="Zhang W."/>
            <person name="Zhang H."/>
        </authorList>
    </citation>
    <scope>NUCLEOTIDE SEQUENCE [LARGE SCALE GENOMIC DNA]</scope>
    <source>
        <strain evidence="2 3">DSM 17029</strain>
    </source>
</reference>
<dbReference type="EMBL" id="JXKH01000004">
    <property type="protein sequence ID" value="OJG18597.1"/>
    <property type="molecule type" value="Genomic_DNA"/>
</dbReference>
<sequence length="224" mass="24907">MCLDTLYKILYNEGHREGVLTPRLRRKKMKSVRQLTISALLIAMGIIIPMVMPRVTVPPASFTLASHVPVFIAMFFSPAMAVLVSLGTAFGFFLSSTPIIALRALSHVVFAVIGAIYLQKRPTTVLSQPKFQLFNVWIAILHSAVELVVVSVFFLMGNMPDTYYDQGYLYSVFLLMGIGGIIHSLVDYNIAYFLAKSLSKHFDIPVFKAAKKAEVTEDTKARLA</sequence>
<dbReference type="Proteomes" id="UP000181884">
    <property type="component" value="Unassembled WGS sequence"/>
</dbReference>
<feature type="transmembrane region" description="Helical" evidence="1">
    <location>
        <begin position="71"/>
        <end position="93"/>
    </location>
</feature>
<evidence type="ECO:0000313" key="2">
    <source>
        <dbReference type="EMBL" id="OJG18597.1"/>
    </source>
</evidence>
<gene>
    <name evidence="2" type="ORF">RU97_GL001994</name>
</gene>
<proteinExistence type="predicted"/>
<accession>A0A1L8RFT6</accession>
<organism evidence="2 3">
    <name type="scientific">Enterococcus canis</name>
    <dbReference type="NCBI Taxonomy" id="214095"/>
    <lineage>
        <taxon>Bacteria</taxon>
        <taxon>Bacillati</taxon>
        <taxon>Bacillota</taxon>
        <taxon>Bacilli</taxon>
        <taxon>Lactobacillales</taxon>
        <taxon>Enterococcaceae</taxon>
        <taxon>Enterococcus</taxon>
    </lineage>
</organism>
<keyword evidence="1" id="KW-0472">Membrane</keyword>
<keyword evidence="1" id="KW-1133">Transmembrane helix</keyword>
<keyword evidence="1" id="KW-0812">Transmembrane</keyword>
<name>A0A1L8RFT6_9ENTE</name>
<feature type="transmembrane region" description="Helical" evidence="1">
    <location>
        <begin position="100"/>
        <end position="119"/>
    </location>
</feature>
<evidence type="ECO:0000313" key="3">
    <source>
        <dbReference type="Proteomes" id="UP000181884"/>
    </source>
</evidence>
<dbReference type="STRING" id="214095.RU97_GL001994"/>
<dbReference type="Gene3D" id="1.10.1760.20">
    <property type="match status" value="1"/>
</dbReference>
<evidence type="ECO:0008006" key="4">
    <source>
        <dbReference type="Google" id="ProtNLM"/>
    </source>
</evidence>
<feature type="transmembrane region" description="Helical" evidence="1">
    <location>
        <begin position="131"/>
        <end position="155"/>
    </location>
</feature>